<dbReference type="STRING" id="57577.A0A2K3NEZ4"/>
<reference evidence="2 3" key="2">
    <citation type="journal article" date="2017" name="Front. Plant Sci.">
        <title>Gene Classification and Mining of Molecular Markers Useful in Red Clover (Trifolium pratense) Breeding.</title>
        <authorList>
            <person name="Istvanek J."/>
            <person name="Dluhosova J."/>
            <person name="Dluhos P."/>
            <person name="Patkova L."/>
            <person name="Nedelnik J."/>
            <person name="Repkova J."/>
        </authorList>
    </citation>
    <scope>NUCLEOTIDE SEQUENCE [LARGE SCALE GENOMIC DNA]</scope>
    <source>
        <strain evidence="3">cv. Tatra</strain>
        <tissue evidence="2">Young leaves</tissue>
    </source>
</reference>
<dbReference type="EMBL" id="ASHM01020315">
    <property type="protein sequence ID" value="PNY01601.1"/>
    <property type="molecule type" value="Genomic_DNA"/>
</dbReference>
<evidence type="ECO:0000313" key="3">
    <source>
        <dbReference type="Proteomes" id="UP000236291"/>
    </source>
</evidence>
<dbReference type="AlphaFoldDB" id="A0A2K3NEZ4"/>
<evidence type="ECO:0000256" key="1">
    <source>
        <dbReference type="SAM" id="MobiDB-lite"/>
    </source>
</evidence>
<proteinExistence type="predicted"/>
<comment type="caution">
    <text evidence="2">The sequence shown here is derived from an EMBL/GenBank/DDBJ whole genome shotgun (WGS) entry which is preliminary data.</text>
</comment>
<gene>
    <name evidence="2" type="ORF">L195_g024902</name>
</gene>
<dbReference type="Proteomes" id="UP000236291">
    <property type="component" value="Unassembled WGS sequence"/>
</dbReference>
<protein>
    <submittedName>
        <fullName evidence="2">Uncharacterized protein</fullName>
    </submittedName>
</protein>
<evidence type="ECO:0000313" key="2">
    <source>
        <dbReference type="EMBL" id="PNY01601.1"/>
    </source>
</evidence>
<sequence length="483" mass="54266">MKTLEGFLELGLISIHNDDYDDIHSHIVQPFMKIMINDTVKFVSSTADRVANGFTWNLYKGSLTMFVVPKFTKSVRFLLCDQANGAELAEHNIDLSELSEDLRPGVKTLVFSLIASGESCCLVNIKYDFTAVGRYRHTGVRGNIKGKLFLASIFPEWHDIVDLYVMYFPPRQPQYSSKLSRDGFGPHARYAVDGDGMIYYHWEEEHFETVVDTRHMKSIKFEVYAANDMRKLATATLDLRYLLDCPYGNEDIHQRLDLYQGQLKLGYLHIQCCFIVKEKYEWRSFDNDEDDEDDDDDDDENGGGGGGDNDEEEEDDDDPDDDDDDDENGGGGGDDDEEDDDNDDDDDDDPDDNDDDENGGGGGGDDEEEEEDDDDDDDDSDDDDDDDENGGGGGDDDEEEEEDDDNDDDDDDDPDDDDDDDDDENGGGGDDDDEEEEEDEDNDDDDPDDDDDDDENGDGGDDDDDDDDENGDSGDDDDDDDDD</sequence>
<feature type="region of interest" description="Disordered" evidence="1">
    <location>
        <begin position="286"/>
        <end position="483"/>
    </location>
</feature>
<organism evidence="2 3">
    <name type="scientific">Trifolium pratense</name>
    <name type="common">Red clover</name>
    <dbReference type="NCBI Taxonomy" id="57577"/>
    <lineage>
        <taxon>Eukaryota</taxon>
        <taxon>Viridiplantae</taxon>
        <taxon>Streptophyta</taxon>
        <taxon>Embryophyta</taxon>
        <taxon>Tracheophyta</taxon>
        <taxon>Spermatophyta</taxon>
        <taxon>Magnoliopsida</taxon>
        <taxon>eudicotyledons</taxon>
        <taxon>Gunneridae</taxon>
        <taxon>Pentapetalae</taxon>
        <taxon>rosids</taxon>
        <taxon>fabids</taxon>
        <taxon>Fabales</taxon>
        <taxon>Fabaceae</taxon>
        <taxon>Papilionoideae</taxon>
        <taxon>50 kb inversion clade</taxon>
        <taxon>NPAAA clade</taxon>
        <taxon>Hologalegina</taxon>
        <taxon>IRL clade</taxon>
        <taxon>Trifolieae</taxon>
        <taxon>Trifolium</taxon>
    </lineage>
</organism>
<feature type="compositionally biased region" description="Acidic residues" evidence="1">
    <location>
        <begin position="308"/>
        <end position="483"/>
    </location>
</feature>
<accession>A0A2K3NEZ4</accession>
<feature type="compositionally biased region" description="Acidic residues" evidence="1">
    <location>
        <begin position="287"/>
        <end position="301"/>
    </location>
</feature>
<reference evidence="2 3" key="1">
    <citation type="journal article" date="2014" name="Am. J. Bot.">
        <title>Genome assembly and annotation for red clover (Trifolium pratense; Fabaceae).</title>
        <authorList>
            <person name="Istvanek J."/>
            <person name="Jaros M."/>
            <person name="Krenek A."/>
            <person name="Repkova J."/>
        </authorList>
    </citation>
    <scope>NUCLEOTIDE SEQUENCE [LARGE SCALE GENOMIC DNA]</scope>
    <source>
        <strain evidence="3">cv. Tatra</strain>
        <tissue evidence="2">Young leaves</tissue>
    </source>
</reference>
<name>A0A2K3NEZ4_TRIPR</name>